<dbReference type="AlphaFoldDB" id="A0A7J8H1C1"/>
<gene>
    <name evidence="1" type="ORF">HJG63_011305</name>
</gene>
<sequence length="132" mass="15552">MKRCMGLDFPIINLFNLIVSLVENSQNTSHSIIFPHLKNERILNTPFDPAIALLGIYPKKIEIIIHKGLCTPIFMTAQFIITKIWKQPKCPSSDNWKKKLWFVYTIEYYSAIKKKMKSYHLQQHGWTKRLLC</sequence>
<name>A0A7J8H1C1_ROUAE</name>
<evidence type="ECO:0000313" key="1">
    <source>
        <dbReference type="EMBL" id="KAF6465958.1"/>
    </source>
</evidence>
<protein>
    <submittedName>
        <fullName evidence="1">Uncharacterized protein</fullName>
    </submittedName>
</protein>
<accession>A0A7J8H1C1</accession>
<keyword evidence="2" id="KW-1185">Reference proteome</keyword>
<organism evidence="1 2">
    <name type="scientific">Rousettus aegyptiacus</name>
    <name type="common">Egyptian fruit bat</name>
    <name type="synonym">Pteropus aegyptiacus</name>
    <dbReference type="NCBI Taxonomy" id="9407"/>
    <lineage>
        <taxon>Eukaryota</taxon>
        <taxon>Metazoa</taxon>
        <taxon>Chordata</taxon>
        <taxon>Craniata</taxon>
        <taxon>Vertebrata</taxon>
        <taxon>Euteleostomi</taxon>
        <taxon>Mammalia</taxon>
        <taxon>Eutheria</taxon>
        <taxon>Laurasiatheria</taxon>
        <taxon>Chiroptera</taxon>
        <taxon>Yinpterochiroptera</taxon>
        <taxon>Pteropodoidea</taxon>
        <taxon>Pteropodidae</taxon>
        <taxon>Rousettinae</taxon>
        <taxon>Rousettus</taxon>
    </lineage>
</organism>
<dbReference type="EMBL" id="JACASE010000005">
    <property type="protein sequence ID" value="KAF6465958.1"/>
    <property type="molecule type" value="Genomic_DNA"/>
</dbReference>
<reference evidence="1 2" key="1">
    <citation type="journal article" date="2020" name="Nature">
        <title>Six reference-quality genomes reveal evolution of bat adaptations.</title>
        <authorList>
            <person name="Jebb D."/>
            <person name="Huang Z."/>
            <person name="Pippel M."/>
            <person name="Hughes G.M."/>
            <person name="Lavrichenko K."/>
            <person name="Devanna P."/>
            <person name="Winkler S."/>
            <person name="Jermiin L.S."/>
            <person name="Skirmuntt E.C."/>
            <person name="Katzourakis A."/>
            <person name="Burkitt-Gray L."/>
            <person name="Ray D.A."/>
            <person name="Sullivan K.A.M."/>
            <person name="Roscito J.G."/>
            <person name="Kirilenko B.M."/>
            <person name="Davalos L.M."/>
            <person name="Corthals A.P."/>
            <person name="Power M.L."/>
            <person name="Jones G."/>
            <person name="Ransome R.D."/>
            <person name="Dechmann D.K.N."/>
            <person name="Locatelli A.G."/>
            <person name="Puechmaille S.J."/>
            <person name="Fedrigo O."/>
            <person name="Jarvis E.D."/>
            <person name="Hiller M."/>
            <person name="Vernes S.C."/>
            <person name="Myers E.W."/>
            <person name="Teeling E.C."/>
        </authorList>
    </citation>
    <scope>NUCLEOTIDE SEQUENCE [LARGE SCALE GENOMIC DNA]</scope>
    <source>
        <strain evidence="1">MRouAeg1</strain>
        <tissue evidence="1">Muscle</tissue>
    </source>
</reference>
<proteinExistence type="predicted"/>
<evidence type="ECO:0000313" key="2">
    <source>
        <dbReference type="Proteomes" id="UP000593571"/>
    </source>
</evidence>
<dbReference type="Proteomes" id="UP000593571">
    <property type="component" value="Unassembled WGS sequence"/>
</dbReference>
<comment type="caution">
    <text evidence="1">The sequence shown here is derived from an EMBL/GenBank/DDBJ whole genome shotgun (WGS) entry which is preliminary data.</text>
</comment>